<dbReference type="GO" id="GO:0022857">
    <property type="term" value="F:transmembrane transporter activity"/>
    <property type="evidence" value="ECO:0007669"/>
    <property type="project" value="InterPro"/>
</dbReference>
<evidence type="ECO:0000256" key="1">
    <source>
        <dbReference type="ARBA" id="ARBA00004141"/>
    </source>
</evidence>
<evidence type="ECO:0000313" key="7">
    <source>
        <dbReference type="EMBL" id="GGG06752.1"/>
    </source>
</evidence>
<dbReference type="GO" id="GO:0016020">
    <property type="term" value="C:membrane"/>
    <property type="evidence" value="ECO:0007669"/>
    <property type="project" value="UniProtKB-SubCell"/>
</dbReference>
<reference evidence="7" key="2">
    <citation type="submission" date="2020-09" db="EMBL/GenBank/DDBJ databases">
        <authorList>
            <person name="Sun Q."/>
            <person name="Zhou Y."/>
        </authorList>
    </citation>
    <scope>NUCLEOTIDE SEQUENCE</scope>
    <source>
        <strain evidence="7">CGMCC 1.15758</strain>
    </source>
</reference>
<dbReference type="InterPro" id="IPR004840">
    <property type="entry name" value="Amino_acid_permease_CS"/>
</dbReference>
<feature type="transmembrane region" description="Helical" evidence="6">
    <location>
        <begin position="422"/>
        <end position="442"/>
    </location>
</feature>
<dbReference type="GO" id="GO:0006865">
    <property type="term" value="P:amino acid transport"/>
    <property type="evidence" value="ECO:0007669"/>
    <property type="project" value="InterPro"/>
</dbReference>
<evidence type="ECO:0000256" key="2">
    <source>
        <dbReference type="ARBA" id="ARBA00022448"/>
    </source>
</evidence>
<feature type="transmembrane region" description="Helical" evidence="6">
    <location>
        <begin position="454"/>
        <end position="476"/>
    </location>
</feature>
<keyword evidence="4 6" id="KW-1133">Transmembrane helix</keyword>
<feature type="transmembrane region" description="Helical" evidence="6">
    <location>
        <begin position="84"/>
        <end position="102"/>
    </location>
</feature>
<feature type="transmembrane region" description="Helical" evidence="6">
    <location>
        <begin position="395"/>
        <end position="416"/>
    </location>
</feature>
<comment type="caution">
    <text evidence="7">The sequence shown here is derived from an EMBL/GenBank/DDBJ whole genome shotgun (WGS) entry which is preliminary data.</text>
</comment>
<dbReference type="RefSeq" id="WP_117003863.1">
    <property type="nucleotide sequence ID" value="NZ_BMJS01000045.1"/>
</dbReference>
<reference evidence="7" key="1">
    <citation type="journal article" date="2014" name="Int. J. Syst. Evol. Microbiol.">
        <title>Complete genome sequence of Corynebacterium casei LMG S-19264T (=DSM 44701T), isolated from a smear-ripened cheese.</title>
        <authorList>
            <consortium name="US DOE Joint Genome Institute (JGI-PGF)"/>
            <person name="Walter F."/>
            <person name="Albersmeier A."/>
            <person name="Kalinowski J."/>
            <person name="Ruckert C."/>
        </authorList>
    </citation>
    <scope>NUCLEOTIDE SEQUENCE</scope>
    <source>
        <strain evidence="7">CGMCC 1.15758</strain>
    </source>
</reference>
<dbReference type="InterPro" id="IPR052962">
    <property type="entry name" value="AA_Transporter_AGT"/>
</dbReference>
<dbReference type="InterPro" id="IPR002293">
    <property type="entry name" value="AA/rel_permease1"/>
</dbReference>
<feature type="transmembrane region" description="Helical" evidence="6">
    <location>
        <begin position="161"/>
        <end position="181"/>
    </location>
</feature>
<evidence type="ECO:0000256" key="6">
    <source>
        <dbReference type="SAM" id="Phobius"/>
    </source>
</evidence>
<comment type="subcellular location">
    <subcellularLocation>
        <location evidence="1">Membrane</location>
        <topology evidence="1">Multi-pass membrane protein</topology>
    </subcellularLocation>
</comment>
<dbReference type="EMBL" id="BMJS01000045">
    <property type="protein sequence ID" value="GGG06752.1"/>
    <property type="molecule type" value="Genomic_DNA"/>
</dbReference>
<feature type="transmembrane region" description="Helical" evidence="6">
    <location>
        <begin position="278"/>
        <end position="296"/>
    </location>
</feature>
<feature type="transmembrane region" description="Helical" evidence="6">
    <location>
        <begin position="45"/>
        <end position="64"/>
    </location>
</feature>
<keyword evidence="2" id="KW-0813">Transport</keyword>
<keyword evidence="8" id="KW-1185">Reference proteome</keyword>
<dbReference type="Gene3D" id="1.20.1740.10">
    <property type="entry name" value="Amino acid/polyamine transporter I"/>
    <property type="match status" value="1"/>
</dbReference>
<evidence type="ECO:0000256" key="3">
    <source>
        <dbReference type="ARBA" id="ARBA00022692"/>
    </source>
</evidence>
<proteinExistence type="predicted"/>
<dbReference type="AlphaFoldDB" id="A0A8J2Z6L1"/>
<sequence>MEKKLNQPGLFSAIAISIGTMMGSGWLFASYYASKAAGGASILSWIIGALAVLIMALLLAEIAIKYPVNGLFTRLISISHNPHFGFVTGISNWLLGLIVIPSEAMATTQYIASIYKPMTPYIFANGSLTLAGVGVVGVFMLIYTLINYWGIHFFAKINNSITTLKIIIPIVTAVLMLLAAFHSSNFTAQNASFIPFGSSSIFGAIVSCGIFYSFFGFQTAVSFTAELKNPKRNVPIALISSVLIVLGIYLLLQIAFIGALPPHMLDNGWAGLNFESPLAQLTGLIGLNALAVVLYADAFISPSGTGIIYTGASTRMLNEMGKHGQVPKVFGKINEQIGMSRICLIFTFICSLILIIFFRNWQLIASLTTTFILISCIALPIAYSKLKANKNDPLTISYLPFPQVFSFVIFLFLSYLLMISGIINLAVALILHLAFFVMYAGMKIKTHDNKLIKEMIIGSWGIFLFLVFELVAAITYKHFANYTAFYIVFLMLSSLFYFVLVAQKSEEH</sequence>
<feature type="transmembrane region" description="Helical" evidence="6">
    <location>
        <begin position="12"/>
        <end position="33"/>
    </location>
</feature>
<dbReference type="Pfam" id="PF13520">
    <property type="entry name" value="AA_permease_2"/>
    <property type="match status" value="1"/>
</dbReference>
<feature type="transmembrane region" description="Helical" evidence="6">
    <location>
        <begin position="338"/>
        <end position="358"/>
    </location>
</feature>
<keyword evidence="3 6" id="KW-0812">Transmembrane</keyword>
<dbReference type="OrthoDB" id="5616730at2"/>
<gene>
    <name evidence="7" type="ORF">GCM10010995_25350</name>
</gene>
<dbReference type="PIRSF" id="PIRSF006060">
    <property type="entry name" value="AA_transporter"/>
    <property type="match status" value="1"/>
</dbReference>
<feature type="transmembrane region" description="Helical" evidence="6">
    <location>
        <begin position="236"/>
        <end position="258"/>
    </location>
</feature>
<name>A0A8J2Z6L1_9GAMM</name>
<feature type="transmembrane region" description="Helical" evidence="6">
    <location>
        <begin position="482"/>
        <end position="502"/>
    </location>
</feature>
<evidence type="ECO:0000256" key="5">
    <source>
        <dbReference type="ARBA" id="ARBA00023136"/>
    </source>
</evidence>
<feature type="transmembrane region" description="Helical" evidence="6">
    <location>
        <begin position="122"/>
        <end position="149"/>
    </location>
</feature>
<accession>A0A8J2Z6L1</accession>
<evidence type="ECO:0000256" key="4">
    <source>
        <dbReference type="ARBA" id="ARBA00022989"/>
    </source>
</evidence>
<dbReference type="PROSITE" id="PS00218">
    <property type="entry name" value="AMINO_ACID_PERMEASE_1"/>
    <property type="match status" value="1"/>
</dbReference>
<organism evidence="7 8">
    <name type="scientific">Cysteiniphilum litorale</name>
    <dbReference type="NCBI Taxonomy" id="2056700"/>
    <lineage>
        <taxon>Bacteria</taxon>
        <taxon>Pseudomonadati</taxon>
        <taxon>Pseudomonadota</taxon>
        <taxon>Gammaproteobacteria</taxon>
        <taxon>Thiotrichales</taxon>
        <taxon>Fastidiosibacteraceae</taxon>
        <taxon>Cysteiniphilum</taxon>
    </lineage>
</organism>
<protein>
    <submittedName>
        <fullName evidence="7">Amino acid permease</fullName>
    </submittedName>
</protein>
<evidence type="ECO:0000313" key="8">
    <source>
        <dbReference type="Proteomes" id="UP000636949"/>
    </source>
</evidence>
<dbReference type="PANTHER" id="PTHR47547:SF1">
    <property type="entry name" value="ASPARTATE-PROTON SYMPORTER"/>
    <property type="match status" value="1"/>
</dbReference>
<keyword evidence="5 6" id="KW-0472">Membrane</keyword>
<feature type="transmembrane region" description="Helical" evidence="6">
    <location>
        <begin position="364"/>
        <end position="383"/>
    </location>
</feature>
<dbReference type="Proteomes" id="UP000636949">
    <property type="component" value="Unassembled WGS sequence"/>
</dbReference>
<dbReference type="PANTHER" id="PTHR47547">
    <property type="match status" value="1"/>
</dbReference>
<feature type="transmembrane region" description="Helical" evidence="6">
    <location>
        <begin position="193"/>
        <end position="215"/>
    </location>
</feature>